<dbReference type="RefSeq" id="WP_013292445.1">
    <property type="nucleotide sequence ID" value="NC_014394.1"/>
</dbReference>
<feature type="transmembrane region" description="Helical" evidence="1">
    <location>
        <begin position="7"/>
        <end position="25"/>
    </location>
</feature>
<dbReference type="Proteomes" id="UP000001235">
    <property type="component" value="Chromosome"/>
</dbReference>
<gene>
    <name evidence="2" type="ordered locus">Galf_0458</name>
</gene>
<dbReference type="eggNOG" id="ENOG5032E3Z">
    <property type="taxonomic scope" value="Bacteria"/>
</dbReference>
<accession>D9SC37</accession>
<dbReference type="EMBL" id="CP002159">
    <property type="protein sequence ID" value="ADL54502.1"/>
    <property type="molecule type" value="Genomic_DNA"/>
</dbReference>
<keyword evidence="1" id="KW-0472">Membrane</keyword>
<evidence type="ECO:0000313" key="3">
    <source>
        <dbReference type="Proteomes" id="UP000001235"/>
    </source>
</evidence>
<dbReference type="AlphaFoldDB" id="D9SC37"/>
<feature type="transmembrane region" description="Helical" evidence="1">
    <location>
        <begin position="31"/>
        <end position="51"/>
    </location>
</feature>
<dbReference type="KEGG" id="gca:Galf_0458"/>
<reference evidence="2 3" key="1">
    <citation type="submission" date="2010-08" db="EMBL/GenBank/DDBJ databases">
        <title>Complete sequence of Gallionella capsiferriformans ES-2.</title>
        <authorList>
            <consortium name="US DOE Joint Genome Institute"/>
            <person name="Lucas S."/>
            <person name="Copeland A."/>
            <person name="Lapidus A."/>
            <person name="Cheng J.-F."/>
            <person name="Bruce D."/>
            <person name="Goodwin L."/>
            <person name="Pitluck S."/>
            <person name="Chertkov O."/>
            <person name="Davenport K.W."/>
            <person name="Detter J.C."/>
            <person name="Han C."/>
            <person name="Tapia R."/>
            <person name="Land M."/>
            <person name="Hauser L."/>
            <person name="Chang Y.-J."/>
            <person name="Jeffries C."/>
            <person name="Kyrpides N."/>
            <person name="Ivanova N."/>
            <person name="Mikhailova N."/>
            <person name="Shelobolina E.S."/>
            <person name="Picardal F."/>
            <person name="Roden E."/>
            <person name="Emerson D."/>
            <person name="Woyke T."/>
        </authorList>
    </citation>
    <scope>NUCLEOTIDE SEQUENCE [LARGE SCALE GENOMIC DNA]</scope>
    <source>
        <strain evidence="2 3">ES-2</strain>
    </source>
</reference>
<keyword evidence="3" id="KW-1185">Reference proteome</keyword>
<keyword evidence="1" id="KW-1133">Transmembrane helix</keyword>
<evidence type="ECO:0000313" key="2">
    <source>
        <dbReference type="EMBL" id="ADL54502.1"/>
    </source>
</evidence>
<dbReference type="STRING" id="395494.Galf_0458"/>
<keyword evidence="1" id="KW-0812">Transmembrane</keyword>
<protein>
    <submittedName>
        <fullName evidence="2">Uncharacterized protein</fullName>
    </submittedName>
</protein>
<proteinExistence type="predicted"/>
<organism evidence="2 3">
    <name type="scientific">Gallionella capsiferriformans (strain ES-2)</name>
    <name type="common">Gallionella ferruginea capsiferriformans (strain ES-2)</name>
    <dbReference type="NCBI Taxonomy" id="395494"/>
    <lineage>
        <taxon>Bacteria</taxon>
        <taxon>Pseudomonadati</taxon>
        <taxon>Pseudomonadota</taxon>
        <taxon>Betaproteobacteria</taxon>
        <taxon>Nitrosomonadales</taxon>
        <taxon>Gallionellaceae</taxon>
        <taxon>Gallionella</taxon>
    </lineage>
</organism>
<sequence>MENSKCKVLILPFMIAAALWLIGGFFLSKELGMICVIFGIAIAGWAAGNIMNSDCELSEEK</sequence>
<evidence type="ECO:0000256" key="1">
    <source>
        <dbReference type="SAM" id="Phobius"/>
    </source>
</evidence>
<dbReference type="HOGENOM" id="CLU_2915901_0_0_4"/>
<name>D9SC37_GALCS</name>